<dbReference type="PANTHER" id="PTHR22916:SF3">
    <property type="entry name" value="UDP-GLCNAC:BETAGAL BETA-1,3-N-ACETYLGLUCOSAMINYLTRANSFERASE-LIKE PROTEIN 1"/>
    <property type="match status" value="1"/>
</dbReference>
<dbReference type="Gene3D" id="3.90.550.10">
    <property type="entry name" value="Spore Coat Polysaccharide Biosynthesis Protein SpsA, Chain A"/>
    <property type="match status" value="1"/>
</dbReference>
<feature type="domain" description="Glycosyltransferase 2-like" evidence="1">
    <location>
        <begin position="7"/>
        <end position="152"/>
    </location>
</feature>
<dbReference type="InterPro" id="IPR029044">
    <property type="entry name" value="Nucleotide-diphossugar_trans"/>
</dbReference>
<dbReference type="PANTHER" id="PTHR22916">
    <property type="entry name" value="GLYCOSYLTRANSFERASE"/>
    <property type="match status" value="1"/>
</dbReference>
<organism evidence="2 3">
    <name type="scientific">Lapidilactobacillus mulanensis</name>
    <dbReference type="NCBI Taxonomy" id="2485999"/>
    <lineage>
        <taxon>Bacteria</taxon>
        <taxon>Bacillati</taxon>
        <taxon>Bacillota</taxon>
        <taxon>Bacilli</taxon>
        <taxon>Lactobacillales</taxon>
        <taxon>Lactobacillaceae</taxon>
        <taxon>Lapidilactobacillus</taxon>
    </lineage>
</organism>
<name>A0ABW4DRG3_9LACO</name>
<proteinExistence type="predicted"/>
<reference evidence="3" key="1">
    <citation type="journal article" date="2019" name="Int. J. Syst. Evol. Microbiol.">
        <title>The Global Catalogue of Microorganisms (GCM) 10K type strain sequencing project: providing services to taxonomists for standard genome sequencing and annotation.</title>
        <authorList>
            <consortium name="The Broad Institute Genomics Platform"/>
            <consortium name="The Broad Institute Genome Sequencing Center for Infectious Disease"/>
            <person name="Wu L."/>
            <person name="Ma J."/>
        </authorList>
    </citation>
    <scope>NUCLEOTIDE SEQUENCE [LARGE SCALE GENOMIC DNA]</scope>
    <source>
        <strain evidence="3">CCM 8951</strain>
    </source>
</reference>
<accession>A0ABW4DRG3</accession>
<dbReference type="RefSeq" id="WP_125578179.1">
    <property type="nucleotide sequence ID" value="NZ_JBHTOF010000095.1"/>
</dbReference>
<evidence type="ECO:0000313" key="2">
    <source>
        <dbReference type="EMBL" id="MFD1466069.1"/>
    </source>
</evidence>
<dbReference type="CDD" id="cd00761">
    <property type="entry name" value="Glyco_tranf_GTA_type"/>
    <property type="match status" value="1"/>
</dbReference>
<dbReference type="SUPFAM" id="SSF53448">
    <property type="entry name" value="Nucleotide-diphospho-sugar transferases"/>
    <property type="match status" value="1"/>
</dbReference>
<comment type="caution">
    <text evidence="2">The sequence shown here is derived from an EMBL/GenBank/DDBJ whole genome shotgun (WGS) entry which is preliminary data.</text>
</comment>
<dbReference type="EMBL" id="JBHTOF010000095">
    <property type="protein sequence ID" value="MFD1466069.1"/>
    <property type="molecule type" value="Genomic_DNA"/>
</dbReference>
<dbReference type="Pfam" id="PF00535">
    <property type="entry name" value="Glycos_transf_2"/>
    <property type="match status" value="1"/>
</dbReference>
<evidence type="ECO:0000259" key="1">
    <source>
        <dbReference type="Pfam" id="PF00535"/>
    </source>
</evidence>
<dbReference type="Proteomes" id="UP001597244">
    <property type="component" value="Unassembled WGS sequence"/>
</dbReference>
<dbReference type="InterPro" id="IPR001173">
    <property type="entry name" value="Glyco_trans_2-like"/>
</dbReference>
<protein>
    <submittedName>
        <fullName evidence="2">Glycosyltransferase family 2 protein</fullName>
    </submittedName>
</protein>
<keyword evidence="3" id="KW-1185">Reference proteome</keyword>
<gene>
    <name evidence="2" type="ORF">ACFQ4L_08335</name>
</gene>
<evidence type="ECO:0000313" key="3">
    <source>
        <dbReference type="Proteomes" id="UP001597244"/>
    </source>
</evidence>
<sequence>MEKPLFSIVVPCYNIEEYLIGSMESILSQPFKDWEVILVDDGSTDATGAMIKSFTEMDPRIHYYSQVNKGVSVARNIGIEHAIGEYIYFLDADDTISDRLLTQLSIEVAEEKPDLIVFGYDKIGPNLEILRRRIPKQNKLYQDKDAIGDLFIFLENNELFNPPWNKLYRLNLLVQNNIKFPPLAVGEDAVFNYIFFRFLESAYVIAEPLYNYLTLREGSATENENFPELSAFTFLDDQKKQTMNQLGLNTSGVYETDLIVAYYNLFKKSFLRKDISRVLDIKITLFKEQVTSHYQLHDLILRISKKNNIKLFLLYHTHLFRIILVLQSILIKVKK</sequence>